<evidence type="ECO:0000256" key="1">
    <source>
        <dbReference type="ARBA" id="ARBA00001286"/>
    </source>
</evidence>
<sequence length="185" mass="18519">MTTTLETTAPAAPLLGTTFPTPAGDLAVLLTPDGVVRSAGFAPLAAAVARLPLDVAVRGHEVLTPAELAARGAGPALVADAVARYAAGDGAALDAVPVEQPGGPFQQRAWQAMRAIPPGGTATYAELALAAGSPSAVRAAGSACARNRVAPFVPCHRVLRSGGSLGGYYYGLDVKRALLALERGA</sequence>
<dbReference type="EC" id="2.1.1.63" evidence="9"/>
<evidence type="ECO:0000256" key="3">
    <source>
        <dbReference type="ARBA" id="ARBA00022679"/>
    </source>
</evidence>
<keyword evidence="5" id="KW-0234">DNA repair</keyword>
<dbReference type="GO" id="GO:0006281">
    <property type="term" value="P:DNA repair"/>
    <property type="evidence" value="ECO:0007669"/>
    <property type="project" value="UniProtKB-KW"/>
</dbReference>
<keyword evidence="4" id="KW-0227">DNA damage</keyword>
<evidence type="ECO:0000313" key="11">
    <source>
        <dbReference type="Proteomes" id="UP000564629"/>
    </source>
</evidence>
<reference evidence="8 10" key="1">
    <citation type="submission" date="2019-07" db="EMBL/GenBank/DDBJ databases">
        <title>Whole genome shotgun sequence of Cellulomonas hominis NBRC 16055.</title>
        <authorList>
            <person name="Hosoyama A."/>
            <person name="Uohara A."/>
            <person name="Ohji S."/>
            <person name="Ichikawa N."/>
        </authorList>
    </citation>
    <scope>NUCLEOTIDE SEQUENCE [LARGE SCALE GENOMIC DNA]</scope>
    <source>
        <strain evidence="8 10">NBRC 16055</strain>
    </source>
</reference>
<accession>A0A511FCJ1</accession>
<dbReference type="OrthoDB" id="9802228at2"/>
<evidence type="ECO:0000256" key="4">
    <source>
        <dbReference type="ARBA" id="ARBA00022763"/>
    </source>
</evidence>
<dbReference type="GO" id="GO:0003908">
    <property type="term" value="F:methylated-DNA-[protein]-cysteine S-methyltransferase activity"/>
    <property type="evidence" value="ECO:0007669"/>
    <property type="project" value="UniProtKB-EC"/>
</dbReference>
<proteinExistence type="predicted"/>
<dbReference type="EMBL" id="BJVQ01000009">
    <property type="protein sequence ID" value="GEL46027.1"/>
    <property type="molecule type" value="Genomic_DNA"/>
</dbReference>
<evidence type="ECO:0000256" key="6">
    <source>
        <dbReference type="ARBA" id="ARBA00049348"/>
    </source>
</evidence>
<protein>
    <submittedName>
        <fullName evidence="9">Methylated-DNA-[protein]-cysteine S-methyltransferase</fullName>
        <ecNumber evidence="9">2.1.1.63</ecNumber>
    </submittedName>
</protein>
<evidence type="ECO:0000256" key="5">
    <source>
        <dbReference type="ARBA" id="ARBA00023204"/>
    </source>
</evidence>
<comment type="catalytic activity">
    <reaction evidence="1">
        <text>a 4-O-methyl-thymidine in DNA + L-cysteinyl-[protein] = a thymidine in DNA + S-methyl-L-cysteinyl-[protein]</text>
        <dbReference type="Rhea" id="RHEA:53428"/>
        <dbReference type="Rhea" id="RHEA-COMP:10131"/>
        <dbReference type="Rhea" id="RHEA-COMP:10132"/>
        <dbReference type="Rhea" id="RHEA-COMP:13555"/>
        <dbReference type="Rhea" id="RHEA-COMP:13556"/>
        <dbReference type="ChEBI" id="CHEBI:29950"/>
        <dbReference type="ChEBI" id="CHEBI:82612"/>
        <dbReference type="ChEBI" id="CHEBI:137386"/>
        <dbReference type="ChEBI" id="CHEBI:137387"/>
        <dbReference type="EC" id="2.1.1.63"/>
    </reaction>
</comment>
<gene>
    <name evidence="8" type="ORF">CHO01_11430</name>
    <name evidence="9" type="ORF">HNR08_002246</name>
</gene>
<dbReference type="PANTHER" id="PTHR10815">
    <property type="entry name" value="METHYLATED-DNA--PROTEIN-CYSTEINE METHYLTRANSFERASE"/>
    <property type="match status" value="1"/>
</dbReference>
<dbReference type="PANTHER" id="PTHR10815:SF13">
    <property type="entry name" value="METHYLATED-DNA--PROTEIN-CYSTEINE METHYLTRANSFERASE"/>
    <property type="match status" value="1"/>
</dbReference>
<feature type="domain" description="Methylated-DNA-[protein]-cysteine S-methyltransferase DNA binding" evidence="7">
    <location>
        <begin position="104"/>
        <end position="183"/>
    </location>
</feature>
<dbReference type="SUPFAM" id="SSF46767">
    <property type="entry name" value="Methylated DNA-protein cysteine methyltransferase, C-terminal domain"/>
    <property type="match status" value="1"/>
</dbReference>
<dbReference type="Pfam" id="PF01035">
    <property type="entry name" value="DNA_binding_1"/>
    <property type="match status" value="1"/>
</dbReference>
<dbReference type="CDD" id="cd06445">
    <property type="entry name" value="ATase"/>
    <property type="match status" value="1"/>
</dbReference>
<dbReference type="RefSeq" id="WP_146834896.1">
    <property type="nucleotide sequence ID" value="NZ_BJVQ01000009.1"/>
</dbReference>
<dbReference type="Proteomes" id="UP000564629">
    <property type="component" value="Unassembled WGS sequence"/>
</dbReference>
<dbReference type="InterPro" id="IPR001497">
    <property type="entry name" value="MethylDNA_cys_MeTrfase_AS"/>
</dbReference>
<dbReference type="InterPro" id="IPR036388">
    <property type="entry name" value="WH-like_DNA-bd_sf"/>
</dbReference>
<dbReference type="NCBIfam" id="TIGR00589">
    <property type="entry name" value="ogt"/>
    <property type="match status" value="1"/>
</dbReference>
<dbReference type="AlphaFoldDB" id="A0A511FCJ1"/>
<keyword evidence="10" id="KW-1185">Reference proteome</keyword>
<keyword evidence="2 9" id="KW-0489">Methyltransferase</keyword>
<dbReference type="GO" id="GO:0032259">
    <property type="term" value="P:methylation"/>
    <property type="evidence" value="ECO:0007669"/>
    <property type="project" value="UniProtKB-KW"/>
</dbReference>
<dbReference type="InterPro" id="IPR014048">
    <property type="entry name" value="MethylDNA_cys_MeTrfase_DNA-bd"/>
</dbReference>
<dbReference type="Proteomes" id="UP000321723">
    <property type="component" value="Unassembled WGS sequence"/>
</dbReference>
<evidence type="ECO:0000313" key="10">
    <source>
        <dbReference type="Proteomes" id="UP000321723"/>
    </source>
</evidence>
<evidence type="ECO:0000259" key="7">
    <source>
        <dbReference type="Pfam" id="PF01035"/>
    </source>
</evidence>
<keyword evidence="3 9" id="KW-0808">Transferase</keyword>
<name>A0A511FCJ1_9CELL</name>
<dbReference type="Gene3D" id="1.10.10.10">
    <property type="entry name" value="Winged helix-like DNA-binding domain superfamily/Winged helix DNA-binding domain"/>
    <property type="match status" value="1"/>
</dbReference>
<dbReference type="PROSITE" id="PS00374">
    <property type="entry name" value="MGMT"/>
    <property type="match status" value="1"/>
</dbReference>
<evidence type="ECO:0000313" key="8">
    <source>
        <dbReference type="EMBL" id="GEL46027.1"/>
    </source>
</evidence>
<dbReference type="InterPro" id="IPR036217">
    <property type="entry name" value="MethylDNA_cys_MeTrfase_DNAb"/>
</dbReference>
<comment type="caution">
    <text evidence="8">The sequence shown here is derived from an EMBL/GenBank/DDBJ whole genome shotgun (WGS) entry which is preliminary data.</text>
</comment>
<evidence type="ECO:0000256" key="2">
    <source>
        <dbReference type="ARBA" id="ARBA00022603"/>
    </source>
</evidence>
<organism evidence="8 10">
    <name type="scientific">Cellulomonas hominis</name>
    <dbReference type="NCBI Taxonomy" id="156981"/>
    <lineage>
        <taxon>Bacteria</taxon>
        <taxon>Bacillati</taxon>
        <taxon>Actinomycetota</taxon>
        <taxon>Actinomycetes</taxon>
        <taxon>Micrococcales</taxon>
        <taxon>Cellulomonadaceae</taxon>
        <taxon>Cellulomonas</taxon>
    </lineage>
</organism>
<evidence type="ECO:0000313" key="9">
    <source>
        <dbReference type="EMBL" id="MBB5473510.1"/>
    </source>
</evidence>
<reference evidence="9 11" key="2">
    <citation type="submission" date="2020-08" db="EMBL/GenBank/DDBJ databases">
        <title>Sequencing the genomes of 1000 actinobacteria strains.</title>
        <authorList>
            <person name="Klenk H.-P."/>
        </authorList>
    </citation>
    <scope>NUCLEOTIDE SEQUENCE [LARGE SCALE GENOMIC DNA]</scope>
    <source>
        <strain evidence="9 11">DSM 9581</strain>
    </source>
</reference>
<comment type="catalytic activity">
    <reaction evidence="6">
        <text>a 6-O-methyl-2'-deoxyguanosine in DNA + L-cysteinyl-[protein] = S-methyl-L-cysteinyl-[protein] + a 2'-deoxyguanosine in DNA</text>
        <dbReference type="Rhea" id="RHEA:24000"/>
        <dbReference type="Rhea" id="RHEA-COMP:10131"/>
        <dbReference type="Rhea" id="RHEA-COMP:10132"/>
        <dbReference type="Rhea" id="RHEA-COMP:11367"/>
        <dbReference type="Rhea" id="RHEA-COMP:11368"/>
        <dbReference type="ChEBI" id="CHEBI:29950"/>
        <dbReference type="ChEBI" id="CHEBI:82612"/>
        <dbReference type="ChEBI" id="CHEBI:85445"/>
        <dbReference type="ChEBI" id="CHEBI:85448"/>
        <dbReference type="EC" id="2.1.1.63"/>
    </reaction>
</comment>
<dbReference type="EMBL" id="JACHDN010000001">
    <property type="protein sequence ID" value="MBB5473510.1"/>
    <property type="molecule type" value="Genomic_DNA"/>
</dbReference>